<dbReference type="PROSITE" id="PS50853">
    <property type="entry name" value="FN3"/>
    <property type="match status" value="2"/>
</dbReference>
<dbReference type="Gene3D" id="2.60.40.10">
    <property type="entry name" value="Immunoglobulins"/>
    <property type="match status" value="2"/>
</dbReference>
<evidence type="ECO:0000256" key="1">
    <source>
        <dbReference type="ARBA" id="ARBA00023319"/>
    </source>
</evidence>
<dbReference type="GO" id="GO:0031430">
    <property type="term" value="C:M band"/>
    <property type="evidence" value="ECO:0007669"/>
    <property type="project" value="TreeGrafter"/>
</dbReference>
<dbReference type="Pfam" id="PF00041">
    <property type="entry name" value="fn3"/>
    <property type="match status" value="2"/>
</dbReference>
<dbReference type="PRINTS" id="PR00014">
    <property type="entry name" value="FNTYPEIII"/>
</dbReference>
<protein>
    <recommendedName>
        <fullName evidence="3">Fibronectin type-III domain-containing protein</fullName>
    </recommendedName>
</protein>
<dbReference type="AlphaFoldDB" id="A0A0L8IBS3"/>
<dbReference type="FunFam" id="2.60.40.10:FF:000056">
    <property type="entry name" value="twitchin isoform X4"/>
    <property type="match status" value="2"/>
</dbReference>
<name>A0A0L8IBS3_OCTBM</name>
<dbReference type="GO" id="GO:0045214">
    <property type="term" value="P:sarcomere organization"/>
    <property type="evidence" value="ECO:0007669"/>
    <property type="project" value="TreeGrafter"/>
</dbReference>
<dbReference type="InterPro" id="IPR003961">
    <property type="entry name" value="FN3_dom"/>
</dbReference>
<feature type="region of interest" description="Disordered" evidence="2">
    <location>
        <begin position="85"/>
        <end position="106"/>
    </location>
</feature>
<dbReference type="GO" id="GO:0048738">
    <property type="term" value="P:cardiac muscle tissue development"/>
    <property type="evidence" value="ECO:0007669"/>
    <property type="project" value="TreeGrafter"/>
</dbReference>
<sequence>VPSRPKGPLEVTKISYDYVDLEWRAPDSDGGTPITKYIVEVRSAARMSWNKAEEVDAKSTVARVTGLVEGTEYYFRVIAVNEEGESPPLETSESTIPTREIMPPGPPVNLTATKIGKDFVNLEWKHPKDDGGSKITKYAIKSRKDRKSEWQTMVTIDGSSRSFRATHLKEGIEYYFAVCAENKAGFGKMAEISEAIIPLREASK</sequence>
<proteinExistence type="predicted"/>
<dbReference type="SUPFAM" id="SSF49265">
    <property type="entry name" value="Fibronectin type III"/>
    <property type="match status" value="1"/>
</dbReference>
<accession>A0A0L8IBS3</accession>
<dbReference type="InterPro" id="IPR013783">
    <property type="entry name" value="Ig-like_fold"/>
</dbReference>
<evidence type="ECO:0000259" key="3">
    <source>
        <dbReference type="PROSITE" id="PS50853"/>
    </source>
</evidence>
<dbReference type="PANTHER" id="PTHR14340">
    <property type="entry name" value="MICROFIBRIL-ASSOCIATED GLYCOPROTEIN 3"/>
    <property type="match status" value="1"/>
</dbReference>
<dbReference type="STRING" id="37653.A0A0L8IBS3"/>
<keyword evidence="1" id="KW-0393">Immunoglobulin domain</keyword>
<gene>
    <name evidence="4" type="ORF">OCBIM_22025098mg</name>
</gene>
<evidence type="ECO:0000256" key="2">
    <source>
        <dbReference type="SAM" id="MobiDB-lite"/>
    </source>
</evidence>
<evidence type="ECO:0000313" key="4">
    <source>
        <dbReference type="EMBL" id="KOF98475.1"/>
    </source>
</evidence>
<dbReference type="CDD" id="cd00063">
    <property type="entry name" value="FN3"/>
    <property type="match status" value="2"/>
</dbReference>
<feature type="domain" description="Fibronectin type-III" evidence="3">
    <location>
        <begin position="5"/>
        <end position="101"/>
    </location>
</feature>
<dbReference type="InterPro" id="IPR036116">
    <property type="entry name" value="FN3_sf"/>
</dbReference>
<dbReference type="SMART" id="SM00060">
    <property type="entry name" value="FN3"/>
    <property type="match status" value="2"/>
</dbReference>
<feature type="domain" description="Fibronectin type-III" evidence="3">
    <location>
        <begin position="106"/>
        <end position="200"/>
    </location>
</feature>
<dbReference type="GO" id="GO:0008307">
    <property type="term" value="F:structural constituent of muscle"/>
    <property type="evidence" value="ECO:0007669"/>
    <property type="project" value="TreeGrafter"/>
</dbReference>
<organism evidence="4">
    <name type="scientific">Octopus bimaculoides</name>
    <name type="common">California two-spotted octopus</name>
    <dbReference type="NCBI Taxonomy" id="37653"/>
    <lineage>
        <taxon>Eukaryota</taxon>
        <taxon>Metazoa</taxon>
        <taxon>Spiralia</taxon>
        <taxon>Lophotrochozoa</taxon>
        <taxon>Mollusca</taxon>
        <taxon>Cephalopoda</taxon>
        <taxon>Coleoidea</taxon>
        <taxon>Octopodiformes</taxon>
        <taxon>Octopoda</taxon>
        <taxon>Incirrata</taxon>
        <taxon>Octopodidae</taxon>
        <taxon>Octopus</taxon>
    </lineage>
</organism>
<feature type="non-terminal residue" evidence="4">
    <location>
        <position position="1"/>
    </location>
</feature>
<dbReference type="PANTHER" id="PTHR14340:SF13">
    <property type="entry name" value="TITIN"/>
    <property type="match status" value="1"/>
</dbReference>
<reference evidence="4" key="1">
    <citation type="submission" date="2015-07" db="EMBL/GenBank/DDBJ databases">
        <title>MeaNS - Measles Nucleotide Surveillance Program.</title>
        <authorList>
            <person name="Tran T."/>
            <person name="Druce J."/>
        </authorList>
    </citation>
    <scope>NUCLEOTIDE SEQUENCE</scope>
    <source>
        <strain evidence="4">UCB-OBI-ISO-001</strain>
        <tissue evidence="4">Gonad</tissue>
    </source>
</reference>
<dbReference type="EMBL" id="KQ416137">
    <property type="protein sequence ID" value="KOF98475.1"/>
    <property type="molecule type" value="Genomic_DNA"/>
</dbReference>